<name>A0ABX2TBG6_9PROT</name>
<dbReference type="PANTHER" id="PTHR35529:SF1">
    <property type="entry name" value="MANGANESE EFFLUX PUMP MNTP-RELATED"/>
    <property type="match status" value="1"/>
</dbReference>
<keyword evidence="1 8" id="KW-0813">Transport</keyword>
<evidence type="ECO:0000256" key="5">
    <source>
        <dbReference type="ARBA" id="ARBA00023065"/>
    </source>
</evidence>
<dbReference type="HAMAP" id="MF_01521">
    <property type="entry name" value="MntP_pump"/>
    <property type="match status" value="1"/>
</dbReference>
<keyword evidence="5 8" id="KW-0406">Ion transport</keyword>
<accession>A0ABX2TBG6</accession>
<evidence type="ECO:0000256" key="8">
    <source>
        <dbReference type="HAMAP-Rule" id="MF_01521"/>
    </source>
</evidence>
<dbReference type="PANTHER" id="PTHR35529">
    <property type="entry name" value="MANGANESE EFFLUX PUMP MNTP-RELATED"/>
    <property type="match status" value="1"/>
</dbReference>
<feature type="transmembrane region" description="Helical" evidence="8">
    <location>
        <begin position="166"/>
        <end position="188"/>
    </location>
</feature>
<evidence type="ECO:0000313" key="10">
    <source>
        <dbReference type="EMBL" id="NYZ21630.1"/>
    </source>
</evidence>
<evidence type="ECO:0000256" key="4">
    <source>
        <dbReference type="ARBA" id="ARBA00022989"/>
    </source>
</evidence>
<organism evidence="10 11">
    <name type="scientific">Azospirillum oleiclasticum</name>
    <dbReference type="NCBI Taxonomy" id="2735135"/>
    <lineage>
        <taxon>Bacteria</taxon>
        <taxon>Pseudomonadati</taxon>
        <taxon>Pseudomonadota</taxon>
        <taxon>Alphaproteobacteria</taxon>
        <taxon>Rhodospirillales</taxon>
        <taxon>Azospirillaceae</taxon>
        <taxon>Azospirillum</taxon>
    </lineage>
</organism>
<keyword evidence="2 8" id="KW-1003">Cell membrane</keyword>
<protein>
    <recommendedName>
        <fullName evidence="8">Putative manganese efflux pump MntP</fullName>
    </recommendedName>
</protein>
<comment type="function">
    <text evidence="8">Probably functions as a manganese efflux pump.</text>
</comment>
<dbReference type="Pfam" id="PF02659">
    <property type="entry name" value="Mntp"/>
    <property type="match status" value="1"/>
</dbReference>
<comment type="similarity">
    <text evidence="8">Belongs to the MntP (TC 9.B.29) family.</text>
</comment>
<comment type="caution">
    <text evidence="8">Lacks conserved residue(s) required for the propagation of feature annotation.</text>
</comment>
<comment type="subcellular location">
    <subcellularLocation>
        <location evidence="8">Cell membrane</location>
        <topology evidence="8">Multi-pass membrane protein</topology>
    </subcellularLocation>
</comment>
<reference evidence="10 11" key="1">
    <citation type="submission" date="2020-05" db="EMBL/GenBank/DDBJ databases">
        <title>Azospirillum oleiclasticum sp. nov, a nitrogen-fixing and heavy crude oil-emulsifying bacterium isolated from the crude oil of Yumen Oilfield.</title>
        <authorList>
            <person name="Wu D."/>
            <person name="Cai M."/>
            <person name="Zhang X."/>
        </authorList>
    </citation>
    <scope>NUCLEOTIDE SEQUENCE [LARGE SCALE GENOMIC DNA]</scope>
    <source>
        <strain evidence="10 11">ROY-1-1-2</strain>
    </source>
</reference>
<keyword evidence="4 8" id="KW-1133">Transmembrane helix</keyword>
<keyword evidence="11" id="KW-1185">Reference proteome</keyword>
<dbReference type="InterPro" id="IPR003810">
    <property type="entry name" value="Mntp/YtaF"/>
</dbReference>
<evidence type="ECO:0000256" key="2">
    <source>
        <dbReference type="ARBA" id="ARBA00022475"/>
    </source>
</evidence>
<feature type="transmembrane region" description="Helical" evidence="8">
    <location>
        <begin position="106"/>
        <end position="128"/>
    </location>
</feature>
<proteinExistence type="inferred from homology"/>
<evidence type="ECO:0000256" key="6">
    <source>
        <dbReference type="ARBA" id="ARBA00023136"/>
    </source>
</evidence>
<evidence type="ECO:0000256" key="9">
    <source>
        <dbReference type="SAM" id="SignalP"/>
    </source>
</evidence>
<dbReference type="Proteomes" id="UP000584642">
    <property type="component" value="Unassembled WGS sequence"/>
</dbReference>
<dbReference type="InterPro" id="IPR022929">
    <property type="entry name" value="Put_MntP"/>
</dbReference>
<evidence type="ECO:0000256" key="3">
    <source>
        <dbReference type="ARBA" id="ARBA00022692"/>
    </source>
</evidence>
<keyword evidence="9" id="KW-0732">Signal</keyword>
<keyword evidence="7 8" id="KW-0464">Manganese</keyword>
<keyword evidence="3 8" id="KW-0812">Transmembrane</keyword>
<keyword evidence="6 8" id="KW-0472">Membrane</keyword>
<evidence type="ECO:0000256" key="7">
    <source>
        <dbReference type="ARBA" id="ARBA00023211"/>
    </source>
</evidence>
<evidence type="ECO:0000313" key="11">
    <source>
        <dbReference type="Proteomes" id="UP000584642"/>
    </source>
</evidence>
<sequence>MTPMSIAVLSLGMSADAFAAAIGRGASLRPDFPAAVRGGAVFGAVEAVTPLVGGALGLAAAGAMAAVDHWIAFSLLAMVGGKMLWEALRASGTGDGTAPAARTGRWTLVAVAIGTSIDAAAVGVSLAILGADMLLIALSIGFTTFVMATAGLLIGRAVGARFGRAVEMLGGVVLIGLGSSILLEHLGWLG</sequence>
<gene>
    <name evidence="8" type="primary">mntP</name>
    <name evidence="10" type="ORF">HND93_18105</name>
</gene>
<dbReference type="EMBL" id="JABFDB010000012">
    <property type="protein sequence ID" value="NYZ21630.1"/>
    <property type="molecule type" value="Genomic_DNA"/>
</dbReference>
<feature type="chain" id="PRO_5046718560" description="Putative manganese efflux pump MntP" evidence="9">
    <location>
        <begin position="20"/>
        <end position="190"/>
    </location>
</feature>
<dbReference type="RefSeq" id="WP_180283401.1">
    <property type="nucleotide sequence ID" value="NZ_JABFDB010000012.1"/>
</dbReference>
<evidence type="ECO:0000256" key="1">
    <source>
        <dbReference type="ARBA" id="ARBA00022448"/>
    </source>
</evidence>
<feature type="transmembrane region" description="Helical" evidence="8">
    <location>
        <begin position="58"/>
        <end position="85"/>
    </location>
</feature>
<feature type="signal peptide" evidence="9">
    <location>
        <begin position="1"/>
        <end position="19"/>
    </location>
</feature>
<comment type="caution">
    <text evidence="10">The sequence shown here is derived from an EMBL/GenBank/DDBJ whole genome shotgun (WGS) entry which is preliminary data.</text>
</comment>
<feature type="transmembrane region" description="Helical" evidence="8">
    <location>
        <begin position="134"/>
        <end position="154"/>
    </location>
</feature>